<dbReference type="EMBL" id="CP043431">
    <property type="protein sequence ID" value="QNT64709.1"/>
    <property type="molecule type" value="Genomic_DNA"/>
</dbReference>
<gene>
    <name evidence="6" type="ORF">FY536_05315</name>
</gene>
<evidence type="ECO:0000313" key="7">
    <source>
        <dbReference type="Proteomes" id="UP000516446"/>
    </source>
</evidence>
<evidence type="ECO:0000256" key="2">
    <source>
        <dbReference type="ARBA" id="ARBA00009773"/>
    </source>
</evidence>
<dbReference type="Pfam" id="PF01594">
    <property type="entry name" value="AI-2E_transport"/>
    <property type="match status" value="1"/>
</dbReference>
<proteinExistence type="inferred from homology"/>
<dbReference type="Proteomes" id="UP000516446">
    <property type="component" value="Chromosome"/>
</dbReference>
<keyword evidence="7" id="KW-1185">Reference proteome</keyword>
<organism evidence="6 7">
    <name type="scientific">Weissella koreensis</name>
    <dbReference type="NCBI Taxonomy" id="165096"/>
    <lineage>
        <taxon>Bacteria</taxon>
        <taxon>Bacillati</taxon>
        <taxon>Bacillota</taxon>
        <taxon>Bacilli</taxon>
        <taxon>Lactobacillales</taxon>
        <taxon>Lactobacillaceae</taxon>
        <taxon>Weissella</taxon>
    </lineage>
</organism>
<dbReference type="GO" id="GO:0055085">
    <property type="term" value="P:transmembrane transport"/>
    <property type="evidence" value="ECO:0007669"/>
    <property type="project" value="TreeGrafter"/>
</dbReference>
<comment type="similarity">
    <text evidence="2">Belongs to the autoinducer-2 exporter (AI-2E) (TC 2.A.86) family.</text>
</comment>
<sequence>MEDIKRWWLNDRTQMYLTLIFMIGVIYLFRSFMPTILLIIIFASIGISGGQWVKKWTKLPYIFGVTIFYILILFGLFLIISFVAPMFYKEGVSLVHSIIHAYEHSPKIANQINEYLAKTNLDDKITSGLTSVLHVSLQTIQGLWKGITETVLAVLLSFVYAVSLNPLKKFGRRFQTSDFPRFFTNIYELANKFVYILGQIIRVQIVIDLVNTSLSVIGFIVLGMPSAMVLGSMVLVLGLIPVAGVLISMIPLTIVAFSAGGWVLASEILIFILIIHAFEAYVLHPKLMATRSELPVFVTFISLIVMERILGPWGLILGVPIVAFFLDVIKVHAFSKNVGDKNV</sequence>
<reference evidence="6 7" key="1">
    <citation type="submission" date="2019-08" db="EMBL/GenBank/DDBJ databases">
        <authorList>
            <person name="Chang H.C."/>
            <person name="Mun S.Y."/>
        </authorList>
    </citation>
    <scope>NUCLEOTIDE SEQUENCE [LARGE SCALE GENOMIC DNA]</scope>
    <source>
        <strain evidence="6 7">SK</strain>
    </source>
</reference>
<dbReference type="GO" id="GO:0016020">
    <property type="term" value="C:membrane"/>
    <property type="evidence" value="ECO:0007669"/>
    <property type="project" value="UniProtKB-SubCell"/>
</dbReference>
<keyword evidence="5" id="KW-0472">Membrane</keyword>
<evidence type="ECO:0000256" key="5">
    <source>
        <dbReference type="ARBA" id="ARBA00023136"/>
    </source>
</evidence>
<keyword evidence="3" id="KW-0812">Transmembrane</keyword>
<dbReference type="PANTHER" id="PTHR21716">
    <property type="entry name" value="TRANSMEMBRANE PROTEIN"/>
    <property type="match status" value="1"/>
</dbReference>
<dbReference type="AlphaFoldDB" id="A0A7H1MMM3"/>
<evidence type="ECO:0000256" key="1">
    <source>
        <dbReference type="ARBA" id="ARBA00004141"/>
    </source>
</evidence>
<accession>A0A7H1MMM3</accession>
<evidence type="ECO:0000313" key="6">
    <source>
        <dbReference type="EMBL" id="QNT64709.1"/>
    </source>
</evidence>
<comment type="subcellular location">
    <subcellularLocation>
        <location evidence="1">Membrane</location>
        <topology evidence="1">Multi-pass membrane protein</topology>
    </subcellularLocation>
</comment>
<keyword evidence="4" id="KW-1133">Transmembrane helix</keyword>
<dbReference type="PANTHER" id="PTHR21716:SF62">
    <property type="entry name" value="TRANSPORT PROTEIN YDBI-RELATED"/>
    <property type="match status" value="1"/>
</dbReference>
<evidence type="ECO:0000256" key="4">
    <source>
        <dbReference type="ARBA" id="ARBA00022989"/>
    </source>
</evidence>
<evidence type="ECO:0000256" key="3">
    <source>
        <dbReference type="ARBA" id="ARBA00022692"/>
    </source>
</evidence>
<dbReference type="InterPro" id="IPR002549">
    <property type="entry name" value="AI-2E-like"/>
</dbReference>
<protein>
    <submittedName>
        <fullName evidence="6">AI-2E family transporter</fullName>
    </submittedName>
</protein>
<name>A0A7H1MMM3_9LACO</name>
<dbReference type="RefSeq" id="WP_006845048.1">
    <property type="nucleotide sequence ID" value="NZ_CP026847.1"/>
</dbReference>